<sequence length="421" mass="46065">MTNPHAPASTSSPEGPDGATGFALYGPRFQREPAELYRRIRQEHGPVAPVVLEGDAPAWLVLGYREVWHVTGNPQIFGRDSRRWHSWHRVPPDWSLRPYAEHQPCSFHVEGEEHRRRAGATGDALSAVDQFQLRADVERIADGLIDAFVARGEADLIAEYALRLPVLAIARLLGLPDSDAPALARDIAASADEGEEAVRAHQRVVARMQHLVTEKHELPGDDIPSRLLAHPAGLPQGEIPTDLFFILGAGQLTTADWLGNTLRLMLTDDRFALSLTGGRRSIGQALNEVLWEDTPTQNFVGRWATRDTELGGRRIREGDMVVLGLAAANTDPDVRPHTDAEALGNQAFMSFSHGEHGCPQAAREVAEVIAETGVEVLLDRLPDVALAVDADELVWRPSVWMRGLIALPVRFTPAPVRGGIG</sequence>
<dbReference type="PRINTS" id="PR00359">
    <property type="entry name" value="BP450"/>
</dbReference>
<dbReference type="PANTHER" id="PTHR46696">
    <property type="entry name" value="P450, PUTATIVE (EUROFUNG)-RELATED"/>
    <property type="match status" value="1"/>
</dbReference>
<dbReference type="Proteomes" id="UP001501442">
    <property type="component" value="Unassembled WGS sequence"/>
</dbReference>
<dbReference type="InterPro" id="IPR036396">
    <property type="entry name" value="Cyt_P450_sf"/>
</dbReference>
<dbReference type="EMBL" id="BAABHK010000021">
    <property type="protein sequence ID" value="GAA4637996.1"/>
    <property type="molecule type" value="Genomic_DNA"/>
</dbReference>
<dbReference type="Gene3D" id="1.10.630.10">
    <property type="entry name" value="Cytochrome P450"/>
    <property type="match status" value="1"/>
</dbReference>
<organism evidence="3 4">
    <name type="scientific">Actinoallomurus vinaceus</name>
    <dbReference type="NCBI Taxonomy" id="1080074"/>
    <lineage>
        <taxon>Bacteria</taxon>
        <taxon>Bacillati</taxon>
        <taxon>Actinomycetota</taxon>
        <taxon>Actinomycetes</taxon>
        <taxon>Streptosporangiales</taxon>
        <taxon>Thermomonosporaceae</taxon>
        <taxon>Actinoallomurus</taxon>
    </lineage>
</organism>
<comment type="caution">
    <text evidence="3">The sequence shown here is derived from an EMBL/GenBank/DDBJ whole genome shotgun (WGS) entry which is preliminary data.</text>
</comment>
<dbReference type="CDD" id="cd20623">
    <property type="entry name" value="CYP_unk"/>
    <property type="match status" value="1"/>
</dbReference>
<feature type="compositionally biased region" description="Polar residues" evidence="2">
    <location>
        <begin position="1"/>
        <end position="13"/>
    </location>
</feature>
<evidence type="ECO:0000313" key="3">
    <source>
        <dbReference type="EMBL" id="GAA4637996.1"/>
    </source>
</evidence>
<protein>
    <submittedName>
        <fullName evidence="3">Cytochrome P450</fullName>
    </submittedName>
</protein>
<dbReference type="InterPro" id="IPR002397">
    <property type="entry name" value="Cyt_P450_B"/>
</dbReference>
<evidence type="ECO:0000313" key="4">
    <source>
        <dbReference type="Proteomes" id="UP001501442"/>
    </source>
</evidence>
<evidence type="ECO:0000256" key="1">
    <source>
        <dbReference type="ARBA" id="ARBA00010617"/>
    </source>
</evidence>
<dbReference type="RefSeq" id="WP_345441258.1">
    <property type="nucleotide sequence ID" value="NZ_BAABHK010000021.1"/>
</dbReference>
<name>A0ABP8UTF2_9ACTN</name>
<accession>A0ABP8UTF2</accession>
<reference evidence="4" key="1">
    <citation type="journal article" date="2019" name="Int. J. Syst. Evol. Microbiol.">
        <title>The Global Catalogue of Microorganisms (GCM) 10K type strain sequencing project: providing services to taxonomists for standard genome sequencing and annotation.</title>
        <authorList>
            <consortium name="The Broad Institute Genomics Platform"/>
            <consortium name="The Broad Institute Genome Sequencing Center for Infectious Disease"/>
            <person name="Wu L."/>
            <person name="Ma J."/>
        </authorList>
    </citation>
    <scope>NUCLEOTIDE SEQUENCE [LARGE SCALE GENOMIC DNA]</scope>
    <source>
        <strain evidence="4">JCM 17939</strain>
    </source>
</reference>
<gene>
    <name evidence="3" type="ORF">GCM10023196_094020</name>
</gene>
<feature type="region of interest" description="Disordered" evidence="2">
    <location>
        <begin position="1"/>
        <end position="23"/>
    </location>
</feature>
<dbReference type="SUPFAM" id="SSF48264">
    <property type="entry name" value="Cytochrome P450"/>
    <property type="match status" value="1"/>
</dbReference>
<comment type="similarity">
    <text evidence="1">Belongs to the cytochrome P450 family.</text>
</comment>
<evidence type="ECO:0000256" key="2">
    <source>
        <dbReference type="SAM" id="MobiDB-lite"/>
    </source>
</evidence>
<dbReference type="PANTHER" id="PTHR46696:SF1">
    <property type="entry name" value="CYTOCHROME P450 YJIB-RELATED"/>
    <property type="match status" value="1"/>
</dbReference>
<keyword evidence="4" id="KW-1185">Reference proteome</keyword>
<proteinExistence type="inferred from homology"/>